<gene>
    <name evidence="10" type="ORF">NA57DRAFT_80917</name>
</gene>
<evidence type="ECO:0000256" key="1">
    <source>
        <dbReference type="ARBA" id="ARBA00004572"/>
    </source>
</evidence>
<keyword evidence="9" id="KW-0472">Membrane</keyword>
<evidence type="ECO:0000256" key="2">
    <source>
        <dbReference type="ARBA" id="ARBA00010917"/>
    </source>
</evidence>
<organism evidence="10 11">
    <name type="scientific">Rhizodiscina lignyota</name>
    <dbReference type="NCBI Taxonomy" id="1504668"/>
    <lineage>
        <taxon>Eukaryota</taxon>
        <taxon>Fungi</taxon>
        <taxon>Dikarya</taxon>
        <taxon>Ascomycota</taxon>
        <taxon>Pezizomycotina</taxon>
        <taxon>Dothideomycetes</taxon>
        <taxon>Pleosporomycetidae</taxon>
        <taxon>Aulographales</taxon>
        <taxon>Rhizodiscinaceae</taxon>
        <taxon>Rhizodiscina</taxon>
    </lineage>
</organism>
<evidence type="ECO:0000256" key="6">
    <source>
        <dbReference type="ARBA" id="ARBA00022927"/>
    </source>
</evidence>
<reference evidence="10" key="1">
    <citation type="journal article" date="2020" name="Stud. Mycol.">
        <title>101 Dothideomycetes genomes: a test case for predicting lifestyles and emergence of pathogens.</title>
        <authorList>
            <person name="Haridas S."/>
            <person name="Albert R."/>
            <person name="Binder M."/>
            <person name="Bloem J."/>
            <person name="Labutti K."/>
            <person name="Salamov A."/>
            <person name="Andreopoulos B."/>
            <person name="Baker S."/>
            <person name="Barry K."/>
            <person name="Bills G."/>
            <person name="Bluhm B."/>
            <person name="Cannon C."/>
            <person name="Castanera R."/>
            <person name="Culley D."/>
            <person name="Daum C."/>
            <person name="Ezra D."/>
            <person name="Gonzalez J."/>
            <person name="Henrissat B."/>
            <person name="Kuo A."/>
            <person name="Liang C."/>
            <person name="Lipzen A."/>
            <person name="Lutzoni F."/>
            <person name="Magnuson J."/>
            <person name="Mondo S."/>
            <person name="Nolan M."/>
            <person name="Ohm R."/>
            <person name="Pangilinan J."/>
            <person name="Park H.-J."/>
            <person name="Ramirez L."/>
            <person name="Alfaro M."/>
            <person name="Sun H."/>
            <person name="Tritt A."/>
            <person name="Yoshinaga Y."/>
            <person name="Zwiers L.-H."/>
            <person name="Turgeon B."/>
            <person name="Goodwin S."/>
            <person name="Spatafora J."/>
            <person name="Crous P."/>
            <person name="Grigoriev I."/>
        </authorList>
    </citation>
    <scope>NUCLEOTIDE SEQUENCE</scope>
    <source>
        <strain evidence="10">CBS 133067</strain>
    </source>
</reference>
<dbReference type="EMBL" id="ML978136">
    <property type="protein sequence ID" value="KAF2093912.1"/>
    <property type="molecule type" value="Genomic_DNA"/>
</dbReference>
<evidence type="ECO:0000256" key="7">
    <source>
        <dbReference type="ARBA" id="ARBA00022989"/>
    </source>
</evidence>
<sequence length="87" mass="9903">MQLSEESKERIARIIDVSRVAIHYGYLPLILWLGGWPRGMDTLKAFLDLRFSGNNLFPVSLMMLPIPFDDACVELRLITSRLLSPLA</sequence>
<keyword evidence="7" id="KW-1133">Transmembrane helix</keyword>
<dbReference type="Proteomes" id="UP000799772">
    <property type="component" value="Unassembled WGS sequence"/>
</dbReference>
<dbReference type="Pfam" id="PF08038">
    <property type="entry name" value="Tom7"/>
    <property type="match status" value="1"/>
</dbReference>
<dbReference type="AlphaFoldDB" id="A0A9P4M443"/>
<evidence type="ECO:0000313" key="11">
    <source>
        <dbReference type="Proteomes" id="UP000799772"/>
    </source>
</evidence>
<keyword evidence="5" id="KW-1000">Mitochondrion outer membrane</keyword>
<accession>A0A9P4M443</accession>
<proteinExistence type="inferred from homology"/>
<keyword evidence="3" id="KW-0813">Transport</keyword>
<keyword evidence="11" id="KW-1185">Reference proteome</keyword>
<dbReference type="OrthoDB" id="284357at2759"/>
<name>A0A9P4M443_9PEZI</name>
<evidence type="ECO:0000313" key="10">
    <source>
        <dbReference type="EMBL" id="KAF2093912.1"/>
    </source>
</evidence>
<evidence type="ECO:0000256" key="8">
    <source>
        <dbReference type="ARBA" id="ARBA00023128"/>
    </source>
</evidence>
<dbReference type="GO" id="GO:0005742">
    <property type="term" value="C:mitochondrial outer membrane translocase complex"/>
    <property type="evidence" value="ECO:0007669"/>
    <property type="project" value="InterPro"/>
</dbReference>
<evidence type="ECO:0008006" key="12">
    <source>
        <dbReference type="Google" id="ProtNLM"/>
    </source>
</evidence>
<keyword evidence="4" id="KW-0812">Transmembrane</keyword>
<comment type="subcellular location">
    <subcellularLocation>
        <location evidence="1">Mitochondrion outer membrane</location>
        <topology evidence="1">Single-pass membrane protein</topology>
    </subcellularLocation>
</comment>
<dbReference type="GO" id="GO:0030150">
    <property type="term" value="P:protein import into mitochondrial matrix"/>
    <property type="evidence" value="ECO:0007669"/>
    <property type="project" value="InterPro"/>
</dbReference>
<comment type="similarity">
    <text evidence="2">Belongs to the Tom7 family.</text>
</comment>
<protein>
    <recommendedName>
        <fullName evidence="12">Tom7-domain-containing protein</fullName>
    </recommendedName>
</protein>
<evidence type="ECO:0000256" key="5">
    <source>
        <dbReference type="ARBA" id="ARBA00022787"/>
    </source>
</evidence>
<evidence type="ECO:0000256" key="9">
    <source>
        <dbReference type="ARBA" id="ARBA00023136"/>
    </source>
</evidence>
<comment type="caution">
    <text evidence="10">The sequence shown here is derived from an EMBL/GenBank/DDBJ whole genome shotgun (WGS) entry which is preliminary data.</text>
</comment>
<evidence type="ECO:0000256" key="3">
    <source>
        <dbReference type="ARBA" id="ARBA00022448"/>
    </source>
</evidence>
<keyword evidence="6" id="KW-0653">Protein transport</keyword>
<dbReference type="InterPro" id="IPR012621">
    <property type="entry name" value="Tom7"/>
</dbReference>
<keyword evidence="8" id="KW-0496">Mitochondrion</keyword>
<evidence type="ECO:0000256" key="4">
    <source>
        <dbReference type="ARBA" id="ARBA00022692"/>
    </source>
</evidence>